<feature type="compositionally biased region" description="Polar residues" evidence="1">
    <location>
        <begin position="17"/>
        <end position="27"/>
    </location>
</feature>
<dbReference type="AlphaFoldDB" id="A0A9W8NLG0"/>
<evidence type="ECO:0000313" key="2">
    <source>
        <dbReference type="EMBL" id="KAJ3579120.1"/>
    </source>
</evidence>
<accession>A0A9W8NLG0</accession>
<organism evidence="2 3">
    <name type="scientific">Xylaria arbuscula</name>
    <dbReference type="NCBI Taxonomy" id="114810"/>
    <lineage>
        <taxon>Eukaryota</taxon>
        <taxon>Fungi</taxon>
        <taxon>Dikarya</taxon>
        <taxon>Ascomycota</taxon>
        <taxon>Pezizomycotina</taxon>
        <taxon>Sordariomycetes</taxon>
        <taxon>Xylariomycetidae</taxon>
        <taxon>Xylariales</taxon>
        <taxon>Xylariaceae</taxon>
        <taxon>Xylaria</taxon>
    </lineage>
</organism>
<feature type="region of interest" description="Disordered" evidence="1">
    <location>
        <begin position="1"/>
        <end position="55"/>
    </location>
</feature>
<name>A0A9W8NLG0_9PEZI</name>
<evidence type="ECO:0000256" key="1">
    <source>
        <dbReference type="SAM" id="MobiDB-lite"/>
    </source>
</evidence>
<dbReference type="EMBL" id="JANPWZ010000129">
    <property type="protein sequence ID" value="KAJ3579120.1"/>
    <property type="molecule type" value="Genomic_DNA"/>
</dbReference>
<dbReference type="VEuPathDB" id="FungiDB:F4678DRAFT_272142"/>
<keyword evidence="3" id="KW-1185">Reference proteome</keyword>
<dbReference type="Proteomes" id="UP001148614">
    <property type="component" value="Unassembled WGS sequence"/>
</dbReference>
<reference evidence="2" key="1">
    <citation type="submission" date="2022-07" db="EMBL/GenBank/DDBJ databases">
        <title>Genome Sequence of Xylaria arbuscula.</title>
        <authorList>
            <person name="Buettner E."/>
        </authorList>
    </citation>
    <scope>NUCLEOTIDE SEQUENCE</scope>
    <source>
        <strain evidence="2">VT107</strain>
    </source>
</reference>
<proteinExistence type="predicted"/>
<feature type="region of interest" description="Disordered" evidence="1">
    <location>
        <begin position="219"/>
        <end position="246"/>
    </location>
</feature>
<feature type="region of interest" description="Disordered" evidence="1">
    <location>
        <begin position="409"/>
        <end position="462"/>
    </location>
</feature>
<protein>
    <submittedName>
        <fullName evidence="2">Uncharacterized protein</fullName>
    </submittedName>
</protein>
<feature type="compositionally biased region" description="Basic and acidic residues" evidence="1">
    <location>
        <begin position="409"/>
        <end position="427"/>
    </location>
</feature>
<sequence length="552" mass="62656">MLNTPIGRAQQQEHRSASIQRNDSLAPSLSDRREANTRKGNSSAARKREKDRRVQRAKQLIIDYDNGWRPANKDTSGCTLYLDEYRQLLRDAKNDSDLNALLKDDIRYDYTVNNRGRGNKRANQFKIRMPTKIHEWLSHEIDRSIKKLLCDIENGTACCSASDCSVPYCTDEITKTIAKNLVPEGTATVRSSVRKESDRKHPDLSYGYYEHNMKLGEWNDGEASDHELSNEESNESELNNGKPKSPGLVVEVGWSQSRSKLQKKCEWYIEKSNGGTRTVVGVDLSEIYECYPKPKTRLEDRKKAMEKDVRTMVLATKKKKALGKIYVWRANMDICPGKATAVLTDTKIFRDENGKPTDGEALKLYLHDFISERILKEVGLPHILAANVDSKDLCRRFITAVIEQIPHDRLDEEEEEAKKMEKERNKQQEGGQRTAVLESEGEGGTHTANAAVDPPQASPRSPRIFSSSLFDCLLRSGKRRARTLIHEGSIDNLKPVAYYEVKDWLTGLFALGHRIAMFVRRPKDGVCAQERPNIRTCKYPAVRPSAVTEPGF</sequence>
<evidence type="ECO:0000313" key="3">
    <source>
        <dbReference type="Proteomes" id="UP001148614"/>
    </source>
</evidence>
<gene>
    <name evidence="2" type="ORF">NPX13_g1445</name>
</gene>
<comment type="caution">
    <text evidence="2">The sequence shown here is derived from an EMBL/GenBank/DDBJ whole genome shotgun (WGS) entry which is preliminary data.</text>
</comment>